<sequence>MLELLNQLDGFSSDERIKLLYLSPHFSLVVRCEEQKKLACGFGEAPLVLWMPSKLIAFSDSDCRLSPHLPNFHRKHEQGGTMAVEKELAASSVAEPTAGYGLLHRCRSRASLL</sequence>
<evidence type="ECO:0000313" key="2">
    <source>
        <dbReference type="Proteomes" id="UP000479710"/>
    </source>
</evidence>
<dbReference type="EMBL" id="SPHZ02000007">
    <property type="protein sequence ID" value="KAF0909104.1"/>
    <property type="molecule type" value="Genomic_DNA"/>
</dbReference>
<keyword evidence="2" id="KW-1185">Reference proteome</keyword>
<name>A0A6G1DAE3_9ORYZ</name>
<evidence type="ECO:0000313" key="1">
    <source>
        <dbReference type="EMBL" id="KAF0909104.1"/>
    </source>
</evidence>
<protein>
    <submittedName>
        <fullName evidence="1">Uncharacterized protein</fullName>
    </submittedName>
</protein>
<gene>
    <name evidence="1" type="ORF">E2562_031614</name>
</gene>
<comment type="caution">
    <text evidence="1">The sequence shown here is derived from an EMBL/GenBank/DDBJ whole genome shotgun (WGS) entry which is preliminary data.</text>
</comment>
<dbReference type="AlphaFoldDB" id="A0A6G1DAE3"/>
<organism evidence="1 2">
    <name type="scientific">Oryza meyeriana var. granulata</name>
    <dbReference type="NCBI Taxonomy" id="110450"/>
    <lineage>
        <taxon>Eukaryota</taxon>
        <taxon>Viridiplantae</taxon>
        <taxon>Streptophyta</taxon>
        <taxon>Embryophyta</taxon>
        <taxon>Tracheophyta</taxon>
        <taxon>Spermatophyta</taxon>
        <taxon>Magnoliopsida</taxon>
        <taxon>Liliopsida</taxon>
        <taxon>Poales</taxon>
        <taxon>Poaceae</taxon>
        <taxon>BOP clade</taxon>
        <taxon>Oryzoideae</taxon>
        <taxon>Oryzeae</taxon>
        <taxon>Oryzinae</taxon>
        <taxon>Oryza</taxon>
        <taxon>Oryza meyeriana</taxon>
    </lineage>
</organism>
<proteinExistence type="predicted"/>
<dbReference type="Proteomes" id="UP000479710">
    <property type="component" value="Unassembled WGS sequence"/>
</dbReference>
<accession>A0A6G1DAE3</accession>
<reference evidence="1 2" key="1">
    <citation type="submission" date="2019-11" db="EMBL/GenBank/DDBJ databases">
        <title>Whole genome sequence of Oryza granulata.</title>
        <authorList>
            <person name="Li W."/>
        </authorList>
    </citation>
    <scope>NUCLEOTIDE SEQUENCE [LARGE SCALE GENOMIC DNA]</scope>
    <source>
        <strain evidence="2">cv. Menghai</strain>
        <tissue evidence="1">Leaf</tissue>
    </source>
</reference>